<evidence type="ECO:0000313" key="1">
    <source>
        <dbReference type="EMBL" id="OJX57665.1"/>
    </source>
</evidence>
<evidence type="ECO:0000313" key="2">
    <source>
        <dbReference type="Proteomes" id="UP000184233"/>
    </source>
</evidence>
<dbReference type="Proteomes" id="UP000184233">
    <property type="component" value="Unassembled WGS sequence"/>
</dbReference>
<comment type="caution">
    <text evidence="1">The sequence shown here is derived from an EMBL/GenBank/DDBJ whole genome shotgun (WGS) entry which is preliminary data.</text>
</comment>
<sequence>MRYLIAIVITCCAAFTVTSQTRTFENVTIEHVLNGIVSMDRIDTTRDGNLIVRCDTFDVAWRTSGERIVQMGIRVRYGMDSVLRTSIPDRVYVMLARIYGFRSGTMPMTVVQRWNDHLAWLIQENRIGTVGVGRGYPDVVIHMGPESYQLSIY</sequence>
<protein>
    <submittedName>
        <fullName evidence="1">Uncharacterized protein</fullName>
    </submittedName>
</protein>
<proteinExistence type="predicted"/>
<accession>A0A1M3KZ99</accession>
<gene>
    <name evidence="1" type="ORF">BGO89_06755</name>
</gene>
<organism evidence="1 2">
    <name type="scientific">Candidatus Kapaibacterium thiocyanatum</name>
    <dbReference type="NCBI Taxonomy" id="1895771"/>
    <lineage>
        <taxon>Bacteria</taxon>
        <taxon>Pseudomonadati</taxon>
        <taxon>Candidatus Kapaibacteriota</taxon>
        <taxon>Candidatus Kapaibacteriia</taxon>
        <taxon>Candidatus Kapaibacteriales</taxon>
        <taxon>Candidatus Kapaibacteriaceae</taxon>
        <taxon>Candidatus Kapaibacterium</taxon>
    </lineage>
</organism>
<reference evidence="1 2" key="1">
    <citation type="submission" date="2016-09" db="EMBL/GenBank/DDBJ databases">
        <title>Genome-resolved meta-omics ties microbial dynamics to process performance in biotechnology for thiocyanate degradation.</title>
        <authorList>
            <person name="Kantor R.S."/>
            <person name="Huddy R.J."/>
            <person name="Iyer R."/>
            <person name="Thomas B.C."/>
            <person name="Brown C.T."/>
            <person name="Anantharaman K."/>
            <person name="Tringe S."/>
            <person name="Hettich R.L."/>
            <person name="Harrison S.T."/>
            <person name="Banfield J.F."/>
        </authorList>
    </citation>
    <scope>NUCLEOTIDE SEQUENCE [LARGE SCALE GENOMIC DNA]</scope>
    <source>
        <strain evidence="1">59-99</strain>
    </source>
</reference>
<dbReference type="AlphaFoldDB" id="A0A1M3KZ99"/>
<dbReference type="EMBL" id="MKVH01000021">
    <property type="protein sequence ID" value="OJX57665.1"/>
    <property type="molecule type" value="Genomic_DNA"/>
</dbReference>
<name>A0A1M3KZ99_9BACT</name>